<gene>
    <name evidence="8" type="ORF">VA603_01390</name>
</gene>
<dbReference type="Pfam" id="PF00899">
    <property type="entry name" value="ThiF"/>
    <property type="match status" value="1"/>
</dbReference>
<dbReference type="InterPro" id="IPR035985">
    <property type="entry name" value="Ubiquitin-activating_enz"/>
</dbReference>
<evidence type="ECO:0000256" key="3">
    <source>
        <dbReference type="ARBA" id="ARBA00022801"/>
    </source>
</evidence>
<organism evidence="8 9">
    <name type="scientific">Stenotrophomonas capsici</name>
    <dbReference type="NCBI Taxonomy" id="3110230"/>
    <lineage>
        <taxon>Bacteria</taxon>
        <taxon>Pseudomonadati</taxon>
        <taxon>Pseudomonadota</taxon>
        <taxon>Gammaproteobacteria</taxon>
        <taxon>Lysobacterales</taxon>
        <taxon>Lysobacteraceae</taxon>
        <taxon>Stenotrophomonas</taxon>
    </lineage>
</organism>
<feature type="domain" description="THIF-type NAD/FAD binding fold" evidence="6">
    <location>
        <begin position="370"/>
        <end position="468"/>
    </location>
</feature>
<dbReference type="Pfam" id="PF14464">
    <property type="entry name" value="Prok-JAB"/>
    <property type="match status" value="1"/>
</dbReference>
<dbReference type="InterPro" id="IPR032865">
    <property type="entry name" value="Prok-E2_A"/>
</dbReference>
<dbReference type="SUPFAM" id="SSF69572">
    <property type="entry name" value="Activating enzymes of the ubiquitin-like proteins"/>
    <property type="match status" value="1"/>
</dbReference>
<keyword evidence="3" id="KW-0378">Hydrolase</keyword>
<keyword evidence="2" id="KW-0479">Metal-binding</keyword>
<keyword evidence="5" id="KW-0482">Metalloprotease</keyword>
<keyword evidence="1" id="KW-0645">Protease</keyword>
<dbReference type="SUPFAM" id="SSF102712">
    <property type="entry name" value="JAB1/MPN domain"/>
    <property type="match status" value="1"/>
</dbReference>
<dbReference type="Gene3D" id="3.40.50.720">
    <property type="entry name" value="NAD(P)-binding Rossmann-like Domain"/>
    <property type="match status" value="1"/>
</dbReference>
<dbReference type="Proteomes" id="UP001301653">
    <property type="component" value="Unassembled WGS sequence"/>
</dbReference>
<keyword evidence="9" id="KW-1185">Reference proteome</keyword>
<evidence type="ECO:0000313" key="9">
    <source>
        <dbReference type="Proteomes" id="UP001301653"/>
    </source>
</evidence>
<evidence type="ECO:0000256" key="5">
    <source>
        <dbReference type="ARBA" id="ARBA00023049"/>
    </source>
</evidence>
<dbReference type="InterPro" id="IPR028090">
    <property type="entry name" value="JAB_dom_prok"/>
</dbReference>
<dbReference type="Gene3D" id="3.40.140.10">
    <property type="entry name" value="Cytidine Deaminase, domain 2"/>
    <property type="match status" value="1"/>
</dbReference>
<dbReference type="EMBL" id="JAYFUH010000043">
    <property type="protein sequence ID" value="MEA5666192.1"/>
    <property type="molecule type" value="Genomic_DNA"/>
</dbReference>
<evidence type="ECO:0000259" key="6">
    <source>
        <dbReference type="Pfam" id="PF00899"/>
    </source>
</evidence>
<keyword evidence="4" id="KW-0862">Zinc</keyword>
<reference evidence="8 9" key="1">
    <citation type="submission" date="2023-12" db="EMBL/GenBank/DDBJ databases">
        <title>Stenotrophomonas guangdongensis sp. nov., isolated from wilted pepper plants (Capsicum annuum).</title>
        <authorList>
            <person name="Qiu M."/>
            <person name="Li Y."/>
            <person name="Liu Q."/>
            <person name="Zhang X."/>
            <person name="Huang Y."/>
            <person name="Guo R."/>
            <person name="Hu M."/>
            <person name="Zhou J."/>
            <person name="Zhou X."/>
        </authorList>
    </citation>
    <scope>NUCLEOTIDE SEQUENCE [LARGE SCALE GENOMIC DNA]</scope>
    <source>
        <strain evidence="8 9">MH1</strain>
    </source>
</reference>
<name>A0ABU5UZ37_9GAMM</name>
<dbReference type="InterPro" id="IPR000594">
    <property type="entry name" value="ThiF_NAD_FAD-bd"/>
</dbReference>
<dbReference type="RefSeq" id="WP_323437721.1">
    <property type="nucleotide sequence ID" value="NZ_JAYFUH010000043.1"/>
</dbReference>
<protein>
    <submittedName>
        <fullName evidence="8">Mov34/MPN/PAD-1 family protein</fullName>
    </submittedName>
</protein>
<evidence type="ECO:0000259" key="7">
    <source>
        <dbReference type="Pfam" id="PF14464"/>
    </source>
</evidence>
<sequence length="746" mass="82144">MNSDYFQLDLIGLEDTSQASSRTHAMIAAINSNRDFRLIDVMRDREDEEVNVVYLMVDVECHGVPKHNKYGLRFRERMLIVVPQDGSIATAVWAMRKDFPRLAHQNSVSVLGPAQLCLYYEPMKVVARTWTAPSFLARILWWLEKNAKGELHLADQPLDTLFFESKHELVIPWDIADLASEGKPLHVSGVRRADNGTTMRITNHLDTDQGVLAKLVKIDLEPVESGQVEWDPHSLGELNEIMIRRGANLLDPLRLAMQQGFPEQGLTLKDEPASVLVLLSIPLRRPSTGRVEGVSYRAFFLHGGALKVGMQLGALFDLDGRFYTSAGLLDGEEAVGWETIGLDPVTVLWENSADRARSQSGHSDSGPKGTVVGAGSLGSALIELWIRSGWGTWTVIDKDHIRPHNLTRHSALNFQIGQPKVLAVSRLVEAITRGAVALTGVEADVMSSLNPEVGRALDASELVVDATADLGYPRASSANEGRARHVSVFVTPNGRSGVMMLEDTAKTRCLRTIEAQYYRAIIRSEWGRKHLDGHRGLFWSGASCRDLSMVLPYSSVMIHACQFAESIPAHIRSDAAAAFIWQREPDGGTDAISLELFERHVHKTVEGLDVYMDEGLHDHLRELRHQSLPNETGGILLGYHDFTQNLLVIVDALPAPKDSKGSPTSFERGTDGLPDLVAEARERTAGIVGYVGEWHSHPDGYPAVPSRDDLVQLAQLAVGMNEEGLPVVQVIVGGHEIGVVQAEVRP</sequence>
<evidence type="ECO:0000313" key="8">
    <source>
        <dbReference type="EMBL" id="MEA5666192.1"/>
    </source>
</evidence>
<evidence type="ECO:0000256" key="1">
    <source>
        <dbReference type="ARBA" id="ARBA00022670"/>
    </source>
</evidence>
<feature type="domain" description="JAB" evidence="7">
    <location>
        <begin position="615"/>
        <end position="734"/>
    </location>
</feature>
<comment type="caution">
    <text evidence="8">The sequence shown here is derived from an EMBL/GenBank/DDBJ whole genome shotgun (WGS) entry which is preliminary data.</text>
</comment>
<dbReference type="Pfam" id="PF14457">
    <property type="entry name" value="Prok-E2_A"/>
    <property type="match status" value="1"/>
</dbReference>
<accession>A0ABU5UZ37</accession>
<proteinExistence type="predicted"/>
<evidence type="ECO:0000256" key="2">
    <source>
        <dbReference type="ARBA" id="ARBA00022723"/>
    </source>
</evidence>
<evidence type="ECO:0000256" key="4">
    <source>
        <dbReference type="ARBA" id="ARBA00022833"/>
    </source>
</evidence>